<comment type="caution">
    <text evidence="1">The sequence shown here is derived from an EMBL/GenBank/DDBJ whole genome shotgun (WGS) entry which is preliminary data.</text>
</comment>
<proteinExistence type="predicted"/>
<name>A0A4Y1ZH55_9BACL</name>
<organism evidence="1 2">
    <name type="scientific">Sporolactobacillus inulinus</name>
    <dbReference type="NCBI Taxonomy" id="2078"/>
    <lineage>
        <taxon>Bacteria</taxon>
        <taxon>Bacillati</taxon>
        <taxon>Bacillota</taxon>
        <taxon>Bacilli</taxon>
        <taxon>Bacillales</taxon>
        <taxon>Sporolactobacillaceae</taxon>
        <taxon>Sporolactobacillus</taxon>
    </lineage>
</organism>
<protein>
    <submittedName>
        <fullName evidence="1">Uncharacterized protein</fullName>
    </submittedName>
</protein>
<dbReference type="Proteomes" id="UP000319716">
    <property type="component" value="Unassembled WGS sequence"/>
</dbReference>
<evidence type="ECO:0000313" key="2">
    <source>
        <dbReference type="Proteomes" id="UP000319716"/>
    </source>
</evidence>
<dbReference type="AlphaFoldDB" id="A0A4Y1ZH55"/>
<evidence type="ECO:0000313" key="1">
    <source>
        <dbReference type="EMBL" id="GAY78465.1"/>
    </source>
</evidence>
<reference evidence="1 2" key="1">
    <citation type="submission" date="2017-11" db="EMBL/GenBank/DDBJ databases">
        <title>Draft Genome Sequence of Sporolactobacillus inulinus NBRC 111894 Isolated from Koso, a Japanese Sugar-Vegetable Fermented Beverage.</title>
        <authorList>
            <person name="Chiou T.Y."/>
            <person name="Oshima K."/>
            <person name="Suda W."/>
            <person name="Hattori M."/>
            <person name="Takahashi T."/>
        </authorList>
    </citation>
    <scope>NUCLEOTIDE SEQUENCE [LARGE SCALE GENOMIC DNA]</scope>
    <source>
        <strain evidence="1 2">NBRC111894</strain>
    </source>
</reference>
<sequence>MDGLTETKKRSKEIFKGRIVHLFLDEVELPNGKSSRVK</sequence>
<dbReference type="EMBL" id="BEXB01000049">
    <property type="protein sequence ID" value="GAY78465.1"/>
    <property type="molecule type" value="Genomic_DNA"/>
</dbReference>
<gene>
    <name evidence="1" type="ORF">NBRC111894_4019</name>
</gene>
<accession>A0A4Y1ZH55</accession>